<evidence type="ECO:0000256" key="3">
    <source>
        <dbReference type="SAM" id="SignalP"/>
    </source>
</evidence>
<dbReference type="SUPFAM" id="SSF54427">
    <property type="entry name" value="NTF2-like"/>
    <property type="match status" value="1"/>
</dbReference>
<dbReference type="Gene3D" id="3.10.450.240">
    <property type="match status" value="1"/>
</dbReference>
<protein>
    <submittedName>
        <fullName evidence="5">TIM44-like domain-containing protein</fullName>
    </submittedName>
</protein>
<feature type="domain" description="Tim44-like" evidence="4">
    <location>
        <begin position="165"/>
        <end position="296"/>
    </location>
</feature>
<keyword evidence="6" id="KW-1185">Reference proteome</keyword>
<proteinExistence type="predicted"/>
<dbReference type="Proteomes" id="UP001177769">
    <property type="component" value="Chromosome"/>
</dbReference>
<dbReference type="AlphaFoldDB" id="A0AA95NJB2"/>
<keyword evidence="2" id="KW-0812">Transmembrane</keyword>
<feature type="transmembrane region" description="Helical" evidence="2">
    <location>
        <begin position="110"/>
        <end position="132"/>
    </location>
</feature>
<accession>A0AA95NJB2</accession>
<reference evidence="5" key="1">
    <citation type="submission" date="2023-01" db="EMBL/GenBank/DDBJ databases">
        <title>Whole genome sequence of Paucibacter sp. S2-9 isolated from pond sediment.</title>
        <authorList>
            <person name="Jung J.Y."/>
        </authorList>
    </citation>
    <scope>NUCLEOTIDE SEQUENCE</scope>
    <source>
        <strain evidence="5">S2-9</strain>
    </source>
</reference>
<feature type="signal peptide" evidence="3">
    <location>
        <begin position="1"/>
        <end position="25"/>
    </location>
</feature>
<dbReference type="Pfam" id="PF04280">
    <property type="entry name" value="Tim44"/>
    <property type="match status" value="1"/>
</dbReference>
<name>A0AA95NJB2_9BURK</name>
<evidence type="ECO:0000313" key="5">
    <source>
        <dbReference type="EMBL" id="WIT10571.1"/>
    </source>
</evidence>
<evidence type="ECO:0000256" key="1">
    <source>
        <dbReference type="SAM" id="MobiDB-lite"/>
    </source>
</evidence>
<dbReference type="RefSeq" id="WP_285231644.1">
    <property type="nucleotide sequence ID" value="NZ_CP116346.1"/>
</dbReference>
<organism evidence="5 6">
    <name type="scientific">Paucibacter sediminis</name>
    <dbReference type="NCBI Taxonomy" id="3019553"/>
    <lineage>
        <taxon>Bacteria</taxon>
        <taxon>Pseudomonadati</taxon>
        <taxon>Pseudomonadota</taxon>
        <taxon>Betaproteobacteria</taxon>
        <taxon>Burkholderiales</taxon>
        <taxon>Sphaerotilaceae</taxon>
        <taxon>Roseateles</taxon>
    </lineage>
</organism>
<gene>
    <name evidence="5" type="ORF">PFX98_16845</name>
</gene>
<feature type="region of interest" description="Disordered" evidence="1">
    <location>
        <begin position="27"/>
        <end position="78"/>
    </location>
</feature>
<dbReference type="SMART" id="SM00978">
    <property type="entry name" value="Tim44"/>
    <property type="match status" value="1"/>
</dbReference>
<dbReference type="InterPro" id="IPR032710">
    <property type="entry name" value="NTF2-like_dom_sf"/>
</dbReference>
<evidence type="ECO:0000259" key="4">
    <source>
        <dbReference type="SMART" id="SM00978"/>
    </source>
</evidence>
<feature type="compositionally biased region" description="Low complexity" evidence="1">
    <location>
        <begin position="48"/>
        <end position="78"/>
    </location>
</feature>
<dbReference type="EMBL" id="CP116346">
    <property type="protein sequence ID" value="WIT10571.1"/>
    <property type="molecule type" value="Genomic_DNA"/>
</dbReference>
<dbReference type="PANTHER" id="PTHR41542:SF1">
    <property type="entry name" value="BLL5807 PROTEIN"/>
    <property type="match status" value="1"/>
</dbReference>
<dbReference type="PANTHER" id="PTHR41542">
    <property type="entry name" value="BLL5807 PROTEIN"/>
    <property type="match status" value="1"/>
</dbReference>
<keyword evidence="2" id="KW-0472">Membrane</keyword>
<evidence type="ECO:0000256" key="2">
    <source>
        <dbReference type="SAM" id="Phobius"/>
    </source>
</evidence>
<keyword evidence="2" id="KW-1133">Transmembrane helix</keyword>
<feature type="transmembrane region" description="Helical" evidence="2">
    <location>
        <begin position="85"/>
        <end position="103"/>
    </location>
</feature>
<evidence type="ECO:0000313" key="6">
    <source>
        <dbReference type="Proteomes" id="UP001177769"/>
    </source>
</evidence>
<dbReference type="KEGG" id="pais:PFX98_16845"/>
<dbReference type="InterPro" id="IPR007379">
    <property type="entry name" value="Tim44-like_dom"/>
</dbReference>
<sequence length="298" mass="30621">MKHGLLIATLVAALSLSMLSPDAEAKRIGGGGSAGMKRTVPTQPASPPTQQSTTPQGSGVPAQQAAPSPAPTGAAAPAAAPKRSWMGPIAGLAAGLGLAALASHFGFGGALANVMTMLLIGVALMLVVGFVMRRFAAKPAQGAGLKYAGAGAGADAGAGYAPAAAAAATAPLAAAPVSSAEDEEFVQVAKRVFIRLQAANDAGDQNDLRKFTTPEMYAAVQHDLLDRKGAQRTDVLQLNAQLLDRAQEPDQQVVSVRFWGLIREQSEAAAESFDEIWHLVRPQDGSREWAIAGIQQTQ</sequence>
<keyword evidence="3" id="KW-0732">Signal</keyword>
<feature type="chain" id="PRO_5041659774" evidence="3">
    <location>
        <begin position="26"/>
        <end position="298"/>
    </location>
</feature>